<name>A0A166JDB1_9AGAM</name>
<dbReference type="InterPro" id="IPR011722">
    <property type="entry name" value="Hemimethylated_DNA-bd_dom"/>
</dbReference>
<evidence type="ECO:0000313" key="3">
    <source>
        <dbReference type="Proteomes" id="UP000076798"/>
    </source>
</evidence>
<dbReference type="Pfam" id="PF13369">
    <property type="entry name" value="Transglut_core2"/>
    <property type="match status" value="1"/>
</dbReference>
<dbReference type="SUPFAM" id="SSF141255">
    <property type="entry name" value="YccV-like"/>
    <property type="match status" value="1"/>
</dbReference>
<dbReference type="STRING" id="1314776.A0A166JDB1"/>
<dbReference type="Gene3D" id="2.30.30.390">
    <property type="entry name" value="Hemimethylated DNA-binding domain"/>
    <property type="match status" value="1"/>
</dbReference>
<dbReference type="InterPro" id="IPR036047">
    <property type="entry name" value="F-box-like_dom_sf"/>
</dbReference>
<reference evidence="2 3" key="1">
    <citation type="journal article" date="2016" name="Mol. Biol. Evol.">
        <title>Comparative Genomics of Early-Diverging Mushroom-Forming Fungi Provides Insights into the Origins of Lignocellulose Decay Capabilities.</title>
        <authorList>
            <person name="Nagy L.G."/>
            <person name="Riley R."/>
            <person name="Tritt A."/>
            <person name="Adam C."/>
            <person name="Daum C."/>
            <person name="Floudas D."/>
            <person name="Sun H."/>
            <person name="Yadav J.S."/>
            <person name="Pangilinan J."/>
            <person name="Larsson K.H."/>
            <person name="Matsuura K."/>
            <person name="Barry K."/>
            <person name="Labutti K."/>
            <person name="Kuo R."/>
            <person name="Ohm R.A."/>
            <person name="Bhattacharya S.S."/>
            <person name="Shirouzu T."/>
            <person name="Yoshinaga Y."/>
            <person name="Martin F.M."/>
            <person name="Grigoriev I.V."/>
            <person name="Hibbett D.S."/>
        </authorList>
    </citation>
    <scope>NUCLEOTIDE SEQUENCE [LARGE SCALE GENOMIC DNA]</scope>
    <source>
        <strain evidence="2 3">HHB10207 ss-3</strain>
    </source>
</reference>
<keyword evidence="3" id="KW-1185">Reference proteome</keyword>
<evidence type="ECO:0000313" key="2">
    <source>
        <dbReference type="EMBL" id="KZT44615.1"/>
    </source>
</evidence>
<protein>
    <recommendedName>
        <fullName evidence="1">Hemimethylated DNA-binding domain-containing protein</fullName>
    </recommendedName>
</protein>
<dbReference type="NCBIfam" id="TIGR02097">
    <property type="entry name" value="yccV"/>
    <property type="match status" value="1"/>
</dbReference>
<feature type="domain" description="Hemimethylated DNA-binding" evidence="1">
    <location>
        <begin position="467"/>
        <end position="561"/>
    </location>
</feature>
<dbReference type="InterPro" id="IPR036623">
    <property type="entry name" value="Hemimethylated_DNA-bd_sf"/>
</dbReference>
<dbReference type="SUPFAM" id="SSF81383">
    <property type="entry name" value="F-box domain"/>
    <property type="match status" value="1"/>
</dbReference>
<dbReference type="Pfam" id="PF08755">
    <property type="entry name" value="YccV-like"/>
    <property type="match status" value="1"/>
</dbReference>
<dbReference type="InterPro" id="IPR032698">
    <property type="entry name" value="SirB1_N"/>
</dbReference>
<dbReference type="SMART" id="SM00992">
    <property type="entry name" value="YccV-like"/>
    <property type="match status" value="1"/>
</dbReference>
<gene>
    <name evidence="2" type="ORF">SISSUDRAFT_1056944</name>
</gene>
<organism evidence="2 3">
    <name type="scientific">Sistotremastrum suecicum HHB10207 ss-3</name>
    <dbReference type="NCBI Taxonomy" id="1314776"/>
    <lineage>
        <taxon>Eukaryota</taxon>
        <taxon>Fungi</taxon>
        <taxon>Dikarya</taxon>
        <taxon>Basidiomycota</taxon>
        <taxon>Agaricomycotina</taxon>
        <taxon>Agaricomycetes</taxon>
        <taxon>Sistotremastrales</taxon>
        <taxon>Sistotremastraceae</taxon>
        <taxon>Sistotremastrum</taxon>
    </lineage>
</organism>
<evidence type="ECO:0000259" key="1">
    <source>
        <dbReference type="SMART" id="SM00992"/>
    </source>
</evidence>
<dbReference type="PANTHER" id="PTHR31350">
    <property type="entry name" value="SI:DKEY-261L7.2"/>
    <property type="match status" value="1"/>
</dbReference>
<dbReference type="Proteomes" id="UP000076798">
    <property type="component" value="Unassembled WGS sequence"/>
</dbReference>
<dbReference type="AlphaFoldDB" id="A0A166JDB1"/>
<dbReference type="PANTHER" id="PTHR31350:SF21">
    <property type="entry name" value="F-BOX ONLY PROTEIN 21"/>
    <property type="match status" value="1"/>
</dbReference>
<proteinExistence type="predicted"/>
<dbReference type="OrthoDB" id="28868at2759"/>
<dbReference type="GO" id="GO:0003677">
    <property type="term" value="F:DNA binding"/>
    <property type="evidence" value="ECO:0007669"/>
    <property type="project" value="InterPro"/>
</dbReference>
<accession>A0A166JDB1</accession>
<dbReference type="EMBL" id="KV428004">
    <property type="protein sequence ID" value="KZT44615.1"/>
    <property type="molecule type" value="Genomic_DNA"/>
</dbReference>
<sequence>MFPVEIFELILDSLPLSTFTDDSGIHALLRCTETCSSLRNIVHQLASWRAHYHSRWKRNTQGRNDDKAEADWRLSYIERRISDNKVYDLLNDIVNATSAETKQEIAATIVVDYKYDPWDVIEHYSQAPLPPQLYSNPDAPPSPPDALARRFWAQQCLGALARRLGIMKWLPLTQLEAHDVTFQDVLVAFSTFFNADPSELALEFTALAQRCKSHLSSLGLFQGEDIPPSSIPDVCIKICAWMRSEGFDKPTPTHYHDLANHFPHRFLRTNRRCLPMSLVCIFVVIAQHLGLNASPVNFPSKVLAHISVPGTAGAKSSDLWIDVFDASTLCILDPNHDIPPMLVAAGLTAEQVHDVLGPAGPSDIFVRIVHNIHRSLALHPDSPEGEQSRFVAAYAVSSAIMLLHPVGPHVDSLLGFLTRFPLDLDAVLLRTIVPAIPEHSRMTAIRMINEHRLSERRGTKKRLLNENVKHYVGLCIRHKKYGYEGVILSWDPMCRMSESWQMRMQVNSLSRKASQPFYNVLTVGEMTRYVAEENIEPLRLTWPLAKRLVDSIRDLGMFFCDFDVPSDSESREGGMVMTAELRHKHPDEMAFCETLNWIHNSEDVDIMQSSGDH</sequence>